<feature type="transmembrane region" description="Helical" evidence="6">
    <location>
        <begin position="177"/>
        <end position="198"/>
    </location>
</feature>
<evidence type="ECO:0000313" key="8">
    <source>
        <dbReference type="EMBL" id="EHA45815.1"/>
    </source>
</evidence>
<keyword evidence="3 6" id="KW-1133">Transmembrane helix</keyword>
<evidence type="ECO:0000256" key="3">
    <source>
        <dbReference type="ARBA" id="ARBA00022989"/>
    </source>
</evidence>
<dbReference type="GO" id="GO:0016020">
    <property type="term" value="C:membrane"/>
    <property type="evidence" value="ECO:0007669"/>
    <property type="project" value="UniProtKB-SubCell"/>
</dbReference>
<evidence type="ECO:0000256" key="2">
    <source>
        <dbReference type="ARBA" id="ARBA00022692"/>
    </source>
</evidence>
<dbReference type="eggNOG" id="ENOG502SNPN">
    <property type="taxonomic scope" value="Eukaryota"/>
</dbReference>
<dbReference type="VEuPathDB" id="FungiDB:MGG_14198"/>
<evidence type="ECO:0000256" key="1">
    <source>
        <dbReference type="ARBA" id="ARBA00004141"/>
    </source>
</evidence>
<name>G4NK92_PYRO7</name>
<accession>G4NK92</accession>
<feature type="transmembrane region" description="Helical" evidence="6">
    <location>
        <begin position="33"/>
        <end position="53"/>
    </location>
</feature>
<dbReference type="HOGENOM" id="CLU_028200_12_3_1"/>
<keyword evidence="2 6" id="KW-0812">Transmembrane</keyword>
<dbReference type="Pfam" id="PF20684">
    <property type="entry name" value="Fung_rhodopsin"/>
    <property type="match status" value="1"/>
</dbReference>
<protein>
    <recommendedName>
        <fullName evidence="7">Rhodopsin domain-containing protein</fullName>
    </recommendedName>
</protein>
<dbReference type="AlphaFoldDB" id="G4NK92"/>
<feature type="transmembrane region" description="Helical" evidence="6">
    <location>
        <begin position="65"/>
        <end position="84"/>
    </location>
</feature>
<evidence type="ECO:0000256" key="4">
    <source>
        <dbReference type="ARBA" id="ARBA00023136"/>
    </source>
</evidence>
<dbReference type="GeneID" id="5048693"/>
<keyword evidence="4 6" id="KW-0472">Membrane</keyword>
<dbReference type="PANTHER" id="PTHR33048">
    <property type="entry name" value="PTH11-LIKE INTEGRAL MEMBRANE PROTEIN (AFU_ORTHOLOGUE AFUA_5G11245)"/>
    <property type="match status" value="1"/>
</dbReference>
<reference evidence="8 9" key="1">
    <citation type="journal article" date="2005" name="Nature">
        <title>The genome sequence of the rice blast fungus Magnaporthe grisea.</title>
        <authorList>
            <person name="Dean R.A."/>
            <person name="Talbot N.J."/>
            <person name="Ebbole D.J."/>
            <person name="Farman M.L."/>
            <person name="Mitchell T.K."/>
            <person name="Orbach M.J."/>
            <person name="Thon M."/>
            <person name="Kulkarni R."/>
            <person name="Xu J.R."/>
            <person name="Pan H."/>
            <person name="Read N.D."/>
            <person name="Lee Y.H."/>
            <person name="Carbone I."/>
            <person name="Brown D."/>
            <person name="Oh Y.Y."/>
            <person name="Donofrio N."/>
            <person name="Jeong J.S."/>
            <person name="Soanes D.M."/>
            <person name="Djonovic S."/>
            <person name="Kolomiets E."/>
            <person name="Rehmeyer C."/>
            <person name="Li W."/>
            <person name="Harding M."/>
            <person name="Kim S."/>
            <person name="Lebrun M.H."/>
            <person name="Bohnert H."/>
            <person name="Coughlan S."/>
            <person name="Butler J."/>
            <person name="Calvo S."/>
            <person name="Ma L.J."/>
            <person name="Nicol R."/>
            <person name="Purcell S."/>
            <person name="Nusbaum C."/>
            <person name="Galagan J.E."/>
            <person name="Birren B.W."/>
        </authorList>
    </citation>
    <scope>NUCLEOTIDE SEQUENCE [LARGE SCALE GENOMIC DNA]</scope>
    <source>
        <strain evidence="9">70-15 / ATCC MYA-4617 / FGSC 8958</strain>
    </source>
</reference>
<dbReference type="InParanoid" id="G4NK92"/>
<keyword evidence="9" id="KW-1185">Reference proteome</keyword>
<comment type="similarity">
    <text evidence="5">Belongs to the SAT4 family.</text>
</comment>
<comment type="subcellular location">
    <subcellularLocation>
        <location evidence="1">Membrane</location>
        <topology evidence="1">Multi-pass membrane protein</topology>
    </subcellularLocation>
</comment>
<evidence type="ECO:0000259" key="7">
    <source>
        <dbReference type="Pfam" id="PF20684"/>
    </source>
</evidence>
<evidence type="ECO:0000313" key="9">
    <source>
        <dbReference type="Proteomes" id="UP000009058"/>
    </source>
</evidence>
<evidence type="ECO:0000256" key="5">
    <source>
        <dbReference type="ARBA" id="ARBA00038359"/>
    </source>
</evidence>
<feature type="transmembrane region" description="Helical" evidence="6">
    <location>
        <begin position="137"/>
        <end position="165"/>
    </location>
</feature>
<feature type="transmembrane region" description="Helical" evidence="6">
    <location>
        <begin position="223"/>
        <end position="249"/>
    </location>
</feature>
<dbReference type="OrthoDB" id="5378633at2759"/>
<feature type="transmembrane region" description="Helical" evidence="6">
    <location>
        <begin position="301"/>
        <end position="323"/>
    </location>
</feature>
<dbReference type="InterPro" id="IPR052337">
    <property type="entry name" value="SAT4-like"/>
</dbReference>
<sequence length="394" mass="43793">MPKEDTTIAAAFPPPGVSPDFAHPRDVLHTVNIVTQVVSMVLITPLVALRMFVRVYASPPFLNEDYVCMVAWVLSMAYNITSLLSRFTLPAVAQPGTKLTFHNSFKVYKFGGGYHLWEIGDQDYRGFLKARPPSSPLAAFVALYADTIIYSLATYFTKVALLLVIARVFNDFRKTHFITIFFVVAMVFYYVPMLFLKIHVCSPISDFWTTNVQDSIPNCLDRFSIFVADTIISIITDTAVLVIPIPAVLHLRIPMRARFKVWSMLGLGGVATGASITRLVILFRTIRHSTDQTVDFVSFNLLGTAEINIGLICACLPAVNILFSRARQHRQLPLDSNGRNTSIKRLRFLRGSRLQTATDMSVGRDEEARAGQELQGDCYGGTGSCLAAVSNTYT</sequence>
<reference key="2">
    <citation type="submission" date="2011-05" db="EMBL/GenBank/DDBJ databases">
        <title>The Genome Sequence of Magnaporthe oryzae 70-15.</title>
        <authorList>
            <consortium name="The Broad Institute Genome Sequencing Platform"/>
            <person name="Ma L.-J."/>
            <person name="Dead R."/>
            <person name="Young S.K."/>
            <person name="Zeng Q."/>
            <person name="Gargeya S."/>
            <person name="Fitzgerald M."/>
            <person name="Haas B."/>
            <person name="Abouelleil A."/>
            <person name="Alvarado L."/>
            <person name="Arachchi H.M."/>
            <person name="Berlin A."/>
            <person name="Brown A."/>
            <person name="Chapman S.B."/>
            <person name="Chen Z."/>
            <person name="Dunbar C."/>
            <person name="Freedman E."/>
            <person name="Gearin G."/>
            <person name="Gellesch M."/>
            <person name="Goldberg J."/>
            <person name="Griggs A."/>
            <person name="Gujja S."/>
            <person name="Heiman D."/>
            <person name="Howarth C."/>
            <person name="Larson L."/>
            <person name="Lui A."/>
            <person name="MacDonald P.J.P."/>
            <person name="Mehta T."/>
            <person name="Montmayeur A."/>
            <person name="Murphy C."/>
            <person name="Neiman D."/>
            <person name="Pearson M."/>
            <person name="Priest M."/>
            <person name="Roberts A."/>
            <person name="Saif S."/>
            <person name="Shea T."/>
            <person name="Shenoy N."/>
            <person name="Sisk P."/>
            <person name="Stolte C."/>
            <person name="Sykes S."/>
            <person name="Yandava C."/>
            <person name="Wortman J."/>
            <person name="Nusbaum C."/>
            <person name="Birren B."/>
        </authorList>
    </citation>
    <scope>NUCLEOTIDE SEQUENCE</scope>
    <source>
        <strain>70-15</strain>
    </source>
</reference>
<dbReference type="Proteomes" id="UP000009058">
    <property type="component" value="Chromosome 7"/>
</dbReference>
<dbReference type="KEGG" id="mgr:MGG_14198"/>
<dbReference type="InterPro" id="IPR049326">
    <property type="entry name" value="Rhodopsin_dom_fungi"/>
</dbReference>
<gene>
    <name evidence="8" type="ORF">MGG_14198</name>
</gene>
<feature type="transmembrane region" description="Helical" evidence="6">
    <location>
        <begin position="261"/>
        <end position="281"/>
    </location>
</feature>
<proteinExistence type="inferred from homology"/>
<feature type="domain" description="Rhodopsin" evidence="7">
    <location>
        <begin position="49"/>
        <end position="325"/>
    </location>
</feature>
<evidence type="ECO:0000256" key="6">
    <source>
        <dbReference type="SAM" id="Phobius"/>
    </source>
</evidence>
<dbReference type="EMBL" id="CM001237">
    <property type="protein sequence ID" value="EHA45815.1"/>
    <property type="molecule type" value="Genomic_DNA"/>
</dbReference>
<organism evidence="8 9">
    <name type="scientific">Pyricularia oryzae (strain 70-15 / ATCC MYA-4617 / FGSC 8958)</name>
    <name type="common">Rice blast fungus</name>
    <name type="synonym">Magnaporthe oryzae</name>
    <dbReference type="NCBI Taxonomy" id="242507"/>
    <lineage>
        <taxon>Eukaryota</taxon>
        <taxon>Fungi</taxon>
        <taxon>Dikarya</taxon>
        <taxon>Ascomycota</taxon>
        <taxon>Pezizomycotina</taxon>
        <taxon>Sordariomycetes</taxon>
        <taxon>Sordariomycetidae</taxon>
        <taxon>Magnaporthales</taxon>
        <taxon>Pyriculariaceae</taxon>
        <taxon>Pyricularia</taxon>
    </lineage>
</organism>
<dbReference type="RefSeq" id="XP_003720558.1">
    <property type="nucleotide sequence ID" value="XM_003720510.1"/>
</dbReference>
<dbReference type="OMA" id="RIYHEYS"/>
<dbReference type="PANTHER" id="PTHR33048:SF108">
    <property type="entry name" value="INTEGRAL MEMBRANE PROTEIN"/>
    <property type="match status" value="1"/>
</dbReference>